<reference evidence="4" key="4">
    <citation type="journal article" date="2008" name="Nucleic Acids Res.">
        <title>The rice annotation project database (RAP-DB): 2008 update.</title>
        <authorList>
            <consortium name="The rice annotation project (RAP)"/>
        </authorList>
    </citation>
    <scope>GENOME REANNOTATION</scope>
    <source>
        <strain evidence="4">cv. Nipponbare</strain>
    </source>
</reference>
<reference evidence="4" key="3">
    <citation type="journal article" date="2005" name="Nature">
        <title>The map-based sequence of the rice genome.</title>
        <authorList>
            <consortium name="International rice genome sequencing project (IRGSP)"/>
            <person name="Matsumoto T."/>
            <person name="Wu J."/>
            <person name="Kanamori H."/>
            <person name="Katayose Y."/>
            <person name="Fujisawa M."/>
            <person name="Namiki N."/>
            <person name="Mizuno H."/>
            <person name="Yamamoto K."/>
            <person name="Antonio B.A."/>
            <person name="Baba T."/>
            <person name="Sakata K."/>
            <person name="Nagamura Y."/>
            <person name="Aoki H."/>
            <person name="Arikawa K."/>
            <person name="Arita K."/>
            <person name="Bito T."/>
            <person name="Chiden Y."/>
            <person name="Fujitsuka N."/>
            <person name="Fukunaka R."/>
            <person name="Hamada M."/>
            <person name="Harada C."/>
            <person name="Hayashi A."/>
            <person name="Hijishita S."/>
            <person name="Honda M."/>
            <person name="Hosokawa S."/>
            <person name="Ichikawa Y."/>
            <person name="Idonuma A."/>
            <person name="Iijima M."/>
            <person name="Ikeda M."/>
            <person name="Ikeno M."/>
            <person name="Ito K."/>
            <person name="Ito S."/>
            <person name="Ito T."/>
            <person name="Ito Y."/>
            <person name="Ito Y."/>
            <person name="Iwabuchi A."/>
            <person name="Kamiya K."/>
            <person name="Karasawa W."/>
            <person name="Kurita K."/>
            <person name="Katagiri S."/>
            <person name="Kikuta A."/>
            <person name="Kobayashi H."/>
            <person name="Kobayashi N."/>
            <person name="Machita K."/>
            <person name="Maehara T."/>
            <person name="Masukawa M."/>
            <person name="Mizubayashi T."/>
            <person name="Mukai Y."/>
            <person name="Nagasaki H."/>
            <person name="Nagata Y."/>
            <person name="Naito S."/>
            <person name="Nakashima M."/>
            <person name="Nakama Y."/>
            <person name="Nakamichi Y."/>
            <person name="Nakamura M."/>
            <person name="Meguro A."/>
            <person name="Negishi M."/>
            <person name="Ohta I."/>
            <person name="Ohta T."/>
            <person name="Okamoto M."/>
            <person name="Ono N."/>
            <person name="Saji S."/>
            <person name="Sakaguchi M."/>
            <person name="Sakai K."/>
            <person name="Shibata M."/>
            <person name="Shimokawa T."/>
            <person name="Song J."/>
            <person name="Takazaki Y."/>
            <person name="Terasawa K."/>
            <person name="Tsugane M."/>
            <person name="Tsuji K."/>
            <person name="Ueda S."/>
            <person name="Waki K."/>
            <person name="Yamagata H."/>
            <person name="Yamamoto M."/>
            <person name="Yamamoto S."/>
            <person name="Yamane H."/>
            <person name="Yoshiki S."/>
            <person name="Yoshihara R."/>
            <person name="Yukawa K."/>
            <person name="Zhong H."/>
            <person name="Yano M."/>
            <person name="Yuan Q."/>
            <person name="Ouyang S."/>
            <person name="Liu J."/>
            <person name="Jones K.M."/>
            <person name="Gansberger K."/>
            <person name="Moffat K."/>
            <person name="Hill J."/>
            <person name="Bera J."/>
            <person name="Fadrosh D."/>
            <person name="Jin S."/>
            <person name="Johri S."/>
            <person name="Kim M."/>
            <person name="Overton L."/>
            <person name="Reardon M."/>
            <person name="Tsitrin T."/>
            <person name="Vuong H."/>
            <person name="Weaver B."/>
            <person name="Ciecko A."/>
            <person name="Tallon L."/>
            <person name="Jackson J."/>
            <person name="Pai G."/>
            <person name="Aken S.V."/>
            <person name="Utterback T."/>
            <person name="Reidmuller S."/>
            <person name="Feldblyum T."/>
            <person name="Hsiao J."/>
            <person name="Zismann V."/>
            <person name="Iobst S."/>
            <person name="de Vazeille A.R."/>
            <person name="Buell C.R."/>
            <person name="Ying K."/>
            <person name="Li Y."/>
            <person name="Lu T."/>
            <person name="Huang Y."/>
            <person name="Zhao Q."/>
            <person name="Feng Q."/>
            <person name="Zhang L."/>
            <person name="Zhu J."/>
            <person name="Weng Q."/>
            <person name="Mu J."/>
            <person name="Lu Y."/>
            <person name="Fan D."/>
            <person name="Liu Y."/>
            <person name="Guan J."/>
            <person name="Zhang Y."/>
            <person name="Yu S."/>
            <person name="Liu X."/>
            <person name="Zhang Y."/>
            <person name="Hong G."/>
            <person name="Han B."/>
            <person name="Choisne N."/>
            <person name="Demange N."/>
            <person name="Orjeda G."/>
            <person name="Samain S."/>
            <person name="Cattolico L."/>
            <person name="Pelletier E."/>
            <person name="Couloux A."/>
            <person name="Segurens B."/>
            <person name="Wincker P."/>
            <person name="D'Hont A."/>
            <person name="Scarpelli C."/>
            <person name="Weissenbach J."/>
            <person name="Salanoubat M."/>
            <person name="Quetier F."/>
            <person name="Yu Y."/>
            <person name="Kim H.R."/>
            <person name="Rambo T."/>
            <person name="Currie J."/>
            <person name="Collura K."/>
            <person name="Luo M."/>
            <person name="Yang T."/>
            <person name="Ammiraju J.S.S."/>
            <person name="Engler F."/>
            <person name="Soderlund C."/>
            <person name="Wing R.A."/>
            <person name="Palmer L.E."/>
            <person name="de la Bastide M."/>
            <person name="Spiegel L."/>
            <person name="Nascimento L."/>
            <person name="Zutavern T."/>
            <person name="O'Shaughnessy A."/>
            <person name="Dike S."/>
            <person name="Dedhia N."/>
            <person name="Preston R."/>
            <person name="Balija V."/>
            <person name="McCombie W.R."/>
            <person name="Chow T."/>
            <person name="Chen H."/>
            <person name="Chung M."/>
            <person name="Chen C."/>
            <person name="Shaw J."/>
            <person name="Wu H."/>
            <person name="Hsiao K."/>
            <person name="Chao Y."/>
            <person name="Chu M."/>
            <person name="Cheng C."/>
            <person name="Hour A."/>
            <person name="Lee P."/>
            <person name="Lin S."/>
            <person name="Lin Y."/>
            <person name="Liou J."/>
            <person name="Liu S."/>
            <person name="Hsing Y."/>
            <person name="Raghuvanshi S."/>
            <person name="Mohanty A."/>
            <person name="Bharti A.K."/>
            <person name="Gaur A."/>
            <person name="Gupta V."/>
            <person name="Kumar D."/>
            <person name="Ravi V."/>
            <person name="Vij S."/>
            <person name="Kapur A."/>
            <person name="Khurana P."/>
            <person name="Khurana P."/>
            <person name="Khurana J.P."/>
            <person name="Tyagi A.K."/>
            <person name="Gaikwad K."/>
            <person name="Singh A."/>
            <person name="Dalal V."/>
            <person name="Srivastava S."/>
            <person name="Dixit A."/>
            <person name="Pal A.K."/>
            <person name="Ghazi I.A."/>
            <person name="Yadav M."/>
            <person name="Pandit A."/>
            <person name="Bhargava A."/>
            <person name="Sureshbabu K."/>
            <person name="Batra K."/>
            <person name="Sharma T.R."/>
            <person name="Mohapatra T."/>
            <person name="Singh N.K."/>
            <person name="Messing J."/>
            <person name="Nelson A.B."/>
            <person name="Fuks G."/>
            <person name="Kavchok S."/>
            <person name="Keizer G."/>
            <person name="Linton E."/>
            <person name="Llaca V."/>
            <person name="Song R."/>
            <person name="Tanyolac B."/>
            <person name="Young S."/>
            <person name="Ho-Il K."/>
            <person name="Hahn J.H."/>
            <person name="Sangsakoo G."/>
            <person name="Vanavichit A."/>
            <person name="de Mattos Luiz.A.T."/>
            <person name="Zimmer P.D."/>
            <person name="Malone G."/>
            <person name="Dellagostin O."/>
            <person name="de Oliveira A.C."/>
            <person name="Bevan M."/>
            <person name="Bancroft I."/>
            <person name="Minx P."/>
            <person name="Cordum H."/>
            <person name="Wilson R."/>
            <person name="Cheng Z."/>
            <person name="Jin W."/>
            <person name="Jiang J."/>
            <person name="Leong S.A."/>
            <person name="Iwama H."/>
            <person name="Gojobori T."/>
            <person name="Itoh T."/>
            <person name="Niimura Y."/>
            <person name="Fujii Y."/>
            <person name="Habara T."/>
            <person name="Sakai H."/>
            <person name="Sato Y."/>
            <person name="Wilson G."/>
            <person name="Kumar K."/>
            <person name="McCouch S."/>
            <person name="Juretic N."/>
            <person name="Hoen D."/>
            <person name="Wright S."/>
            <person name="Bruskiewich R."/>
            <person name="Bureau T."/>
            <person name="Miyao A."/>
            <person name="Hirochika H."/>
            <person name="Nishikawa T."/>
            <person name="Kadowaki K."/>
            <person name="Sugiura M."/>
            <person name="Burr B."/>
            <person name="Sasaki T."/>
        </authorList>
    </citation>
    <scope>NUCLEOTIDE SEQUENCE [LARGE SCALE GENOMIC DNA]</scope>
    <source>
        <strain evidence="4">cv. Nipponbare</strain>
    </source>
</reference>
<sequence>MRRAAEELRRLGDEAALRWRWLRRSGSSATRNTIGDKAALRWRRRSGGSVTRKTTDDGGAGTDPPTAATAVSSAPHGRRCSSLREPAPPPQHLCRIKEAD</sequence>
<evidence type="ECO:0000313" key="2">
    <source>
        <dbReference type="EMBL" id="BAD17451.1"/>
    </source>
</evidence>
<feature type="compositionally biased region" description="Low complexity" evidence="1">
    <location>
        <begin position="62"/>
        <end position="75"/>
    </location>
</feature>
<dbReference type="AlphaFoldDB" id="Q6YXZ8"/>
<feature type="region of interest" description="Disordered" evidence="1">
    <location>
        <begin position="26"/>
        <end position="100"/>
    </location>
</feature>
<accession>Q6YXZ8</accession>
<evidence type="ECO:0000313" key="3">
    <source>
        <dbReference type="EMBL" id="BAD17502.1"/>
    </source>
</evidence>
<reference evidence="3" key="2">
    <citation type="submission" date="2002-08" db="EMBL/GenBank/DDBJ databases">
        <title>Oryza sativa nipponbare(GA3) genomic DNA, chromosome 2, BAC clone:OSJNBb0056I22.</title>
        <authorList>
            <person name="Sasaki T."/>
            <person name="Matsumoto T."/>
            <person name="Katayose Y."/>
        </authorList>
    </citation>
    <scope>NUCLEOTIDE SEQUENCE</scope>
</reference>
<dbReference type="EMBL" id="AP005644">
    <property type="protein sequence ID" value="BAD17502.1"/>
    <property type="molecule type" value="Genomic_DNA"/>
</dbReference>
<evidence type="ECO:0000256" key="1">
    <source>
        <dbReference type="SAM" id="MobiDB-lite"/>
    </source>
</evidence>
<organism evidence="3 4">
    <name type="scientific">Oryza sativa subsp. japonica</name>
    <name type="common">Rice</name>
    <dbReference type="NCBI Taxonomy" id="39947"/>
    <lineage>
        <taxon>Eukaryota</taxon>
        <taxon>Viridiplantae</taxon>
        <taxon>Streptophyta</taxon>
        <taxon>Embryophyta</taxon>
        <taxon>Tracheophyta</taxon>
        <taxon>Spermatophyta</taxon>
        <taxon>Magnoliopsida</taxon>
        <taxon>Liliopsida</taxon>
        <taxon>Poales</taxon>
        <taxon>Poaceae</taxon>
        <taxon>BOP clade</taxon>
        <taxon>Oryzoideae</taxon>
        <taxon>Oryzeae</taxon>
        <taxon>Oryzinae</taxon>
        <taxon>Oryza</taxon>
        <taxon>Oryza sativa</taxon>
    </lineage>
</organism>
<dbReference type="Proteomes" id="UP000000763">
    <property type="component" value="Chromosome 2"/>
</dbReference>
<reference evidence="2" key="1">
    <citation type="submission" date="2002-08" db="EMBL/GenBank/DDBJ databases">
        <title>Oryza sativa nipponbare(GA3) genomic DNA, chromosome 2, BAC clone:OSJNBb0046O12.</title>
        <authorList>
            <person name="Sasaki T."/>
            <person name="Matsumoto T."/>
            <person name="Katayose Y."/>
        </authorList>
    </citation>
    <scope>NUCLEOTIDE SEQUENCE</scope>
</reference>
<protein>
    <submittedName>
        <fullName evidence="3">Uncharacterized protein</fullName>
    </submittedName>
</protein>
<dbReference type="EMBL" id="AP005643">
    <property type="protein sequence ID" value="BAD17451.1"/>
    <property type="molecule type" value="Genomic_DNA"/>
</dbReference>
<name>Q6YXZ8_ORYSJ</name>
<evidence type="ECO:0000313" key="4">
    <source>
        <dbReference type="Proteomes" id="UP000000763"/>
    </source>
</evidence>
<proteinExistence type="predicted"/>
<gene>
    <name evidence="2" type="ORF">OSJNBb0046O12.18</name>
    <name evidence="3" type="ORF">OSJNBb0056I22.58</name>
</gene>